<evidence type="ECO:0000313" key="7">
    <source>
        <dbReference type="Proteomes" id="UP000398389"/>
    </source>
</evidence>
<dbReference type="RefSeq" id="XP_031856522.1">
    <property type="nucleotide sequence ID" value="XM_032000631.1"/>
</dbReference>
<dbReference type="InterPro" id="IPR040234">
    <property type="entry name" value="QC/QCL"/>
</dbReference>
<dbReference type="GO" id="GO:0008270">
    <property type="term" value="F:zinc ion binding"/>
    <property type="evidence" value="ECO:0007669"/>
    <property type="project" value="TreeGrafter"/>
</dbReference>
<evidence type="ECO:0000256" key="2">
    <source>
        <dbReference type="ARBA" id="ARBA00023315"/>
    </source>
</evidence>
<dbReference type="Pfam" id="PF04389">
    <property type="entry name" value="Peptidase_M28"/>
    <property type="match status" value="1"/>
</dbReference>
<dbReference type="SUPFAM" id="SSF53187">
    <property type="entry name" value="Zn-dependent exopeptidases"/>
    <property type="match status" value="1"/>
</dbReference>
<dbReference type="AlphaFoldDB" id="A0A5E8C2A9"/>
<dbReference type="GO" id="GO:0008233">
    <property type="term" value="F:peptidase activity"/>
    <property type="evidence" value="ECO:0007669"/>
    <property type="project" value="UniProtKB-KW"/>
</dbReference>
<accession>A0A5E8C2A9</accession>
<dbReference type="OrthoDB" id="3907302at2759"/>
<keyword evidence="2" id="KW-0012">Acyltransferase</keyword>
<proteinExistence type="inferred from homology"/>
<keyword evidence="4" id="KW-0812">Transmembrane</keyword>
<dbReference type="CDD" id="cd03880">
    <property type="entry name" value="M28_QC_like"/>
    <property type="match status" value="1"/>
</dbReference>
<dbReference type="GO" id="GO:0016603">
    <property type="term" value="F:glutaminyl-peptide cyclotransferase activity"/>
    <property type="evidence" value="ECO:0007669"/>
    <property type="project" value="InterPro"/>
</dbReference>
<evidence type="ECO:0000256" key="4">
    <source>
        <dbReference type="SAM" id="Phobius"/>
    </source>
</evidence>
<name>A0A5E8C2A9_9ASCO</name>
<keyword evidence="1" id="KW-0808">Transferase</keyword>
<dbReference type="Proteomes" id="UP000398389">
    <property type="component" value="Unassembled WGS sequence"/>
</dbReference>
<dbReference type="InterPro" id="IPR007484">
    <property type="entry name" value="Peptidase_M28"/>
</dbReference>
<reference evidence="6 7" key="1">
    <citation type="submission" date="2019-09" db="EMBL/GenBank/DDBJ databases">
        <authorList>
            <person name="Brejova B."/>
        </authorList>
    </citation>
    <scope>NUCLEOTIDE SEQUENCE [LARGE SCALE GENOMIC DNA]</scope>
</reference>
<dbReference type="EC" id="3.4.-.-" evidence="3"/>
<evidence type="ECO:0000256" key="3">
    <source>
        <dbReference type="RuleBase" id="RU361240"/>
    </source>
</evidence>
<keyword evidence="3" id="KW-0645">Protease</keyword>
<evidence type="ECO:0000313" key="6">
    <source>
        <dbReference type="EMBL" id="VVT57874.1"/>
    </source>
</evidence>
<feature type="transmembrane region" description="Helical" evidence="4">
    <location>
        <begin position="33"/>
        <end position="55"/>
    </location>
</feature>
<feature type="domain" description="Peptidase M28" evidence="5">
    <location>
        <begin position="170"/>
        <end position="403"/>
    </location>
</feature>
<dbReference type="GeneID" id="43584731"/>
<dbReference type="PANTHER" id="PTHR12283:SF6">
    <property type="entry name" value="GLUTAMINYL-PEPTIDE CYCLOTRANSFERASE-RELATED"/>
    <property type="match status" value="1"/>
</dbReference>
<dbReference type="GO" id="GO:0006508">
    <property type="term" value="P:proteolysis"/>
    <property type="evidence" value="ECO:0007669"/>
    <property type="project" value="UniProtKB-KW"/>
</dbReference>
<organism evidence="6 7">
    <name type="scientific">Magnusiomyces paraingens</name>
    <dbReference type="NCBI Taxonomy" id="2606893"/>
    <lineage>
        <taxon>Eukaryota</taxon>
        <taxon>Fungi</taxon>
        <taxon>Dikarya</taxon>
        <taxon>Ascomycota</taxon>
        <taxon>Saccharomycotina</taxon>
        <taxon>Dipodascomycetes</taxon>
        <taxon>Dipodascales</taxon>
        <taxon>Dipodascaceae</taxon>
        <taxon>Magnusiomyces</taxon>
    </lineage>
</organism>
<dbReference type="Gene3D" id="3.40.630.10">
    <property type="entry name" value="Zn peptidases"/>
    <property type="match status" value="1"/>
</dbReference>
<comment type="similarity">
    <text evidence="3">Belongs to the peptidase M28 family.</text>
</comment>
<keyword evidence="4" id="KW-1133">Transmembrane helix</keyword>
<keyword evidence="4" id="KW-0472">Membrane</keyword>
<sequence length="423" mass="48379">MKSQISGRHLIPLKAKYYSRSSRSSLDNQITRMLCETFVFLNIIISILLLPVQAYTTLHQKEYQKLQDTNTAETLLDPKNKNGLLEPVLKLRIPDTPGSLEVQAHFQKFFNDRNADLNQININRGNPSLNTSTWQFEMDSFQEDTPSIKNVTFTNLIFTRDPPRATAGSTGRLSLVAHYDSKIEPKGFIGAIDSAFPCALMMYVVQALDSALTEYWDNNIDSETGLQIIFLDGEEAYVHWTDTDSTYGARHLAELWEKPSFTVTSPRRSQLESIDLFLLLDLLGTEDATIRSYFRDTDWLHEHLNSLEKYYRGNGIKTKKKGVTGSPKKRSSLQKKPFFPRNGEWFHLASFLSDDHLPFIARGVPVLHLIPLPFPSVWHKIEDDADHLDKQTIYDWSLIMTAFVAEYMELSGYLGIETTRSDL</sequence>
<keyword evidence="3" id="KW-0378">Hydrolase</keyword>
<evidence type="ECO:0000259" key="5">
    <source>
        <dbReference type="Pfam" id="PF04389"/>
    </source>
</evidence>
<dbReference type="InterPro" id="IPR037457">
    <property type="entry name" value="M28_QC"/>
</dbReference>
<evidence type="ECO:0000256" key="1">
    <source>
        <dbReference type="ARBA" id="ARBA00022679"/>
    </source>
</evidence>
<keyword evidence="3" id="KW-0479">Metal-binding</keyword>
<dbReference type="EMBL" id="CABVLU010000005">
    <property type="protein sequence ID" value="VVT57874.1"/>
    <property type="molecule type" value="Genomic_DNA"/>
</dbReference>
<keyword evidence="7" id="KW-1185">Reference proteome</keyword>
<keyword evidence="3" id="KW-0862">Zinc</keyword>
<dbReference type="PANTHER" id="PTHR12283">
    <property type="entry name" value="GLUTAMINYL-PEPTIDE CYCLOTRANSFERASE"/>
    <property type="match status" value="1"/>
</dbReference>
<protein>
    <recommendedName>
        <fullName evidence="3">Peptide hydrolase</fullName>
        <ecNumber evidence="3">3.4.-.-</ecNumber>
    </recommendedName>
</protein>
<gene>
    <name evidence="6" type="ORF">SAPINGB_P005917</name>
</gene>